<dbReference type="HAMAP" id="MF_00137">
    <property type="entry name" value="SAICAR_synth"/>
    <property type="match status" value="1"/>
</dbReference>
<dbReference type="Gene3D" id="3.30.470.20">
    <property type="entry name" value="ATP-grasp fold, B domain"/>
    <property type="match status" value="1"/>
</dbReference>
<dbReference type="CDD" id="cd01415">
    <property type="entry name" value="SAICAR_synt_PurC"/>
    <property type="match status" value="1"/>
</dbReference>
<comment type="caution">
    <text evidence="10">The sequence shown here is derived from an EMBL/GenBank/DDBJ whole genome shotgun (WGS) entry which is preliminary data.</text>
</comment>
<dbReference type="GO" id="GO:0006189">
    <property type="term" value="P:'de novo' IMP biosynthetic process"/>
    <property type="evidence" value="ECO:0007669"/>
    <property type="project" value="UniProtKB-UniRule"/>
</dbReference>
<evidence type="ECO:0000256" key="2">
    <source>
        <dbReference type="ARBA" id="ARBA00010190"/>
    </source>
</evidence>
<evidence type="ECO:0000256" key="3">
    <source>
        <dbReference type="ARBA" id="ARBA00022598"/>
    </source>
</evidence>
<keyword evidence="3 8" id="KW-0436">Ligase</keyword>
<comment type="pathway">
    <text evidence="1 8">Purine metabolism; IMP biosynthesis via de novo pathway; 5-amino-1-(5-phospho-D-ribosyl)imidazole-4-carboxamide from 5-amino-1-(5-phospho-D-ribosyl)imidazole-4-carboxylate: step 1/2.</text>
</comment>
<name>A0A934RPD1_9BACT</name>
<dbReference type="GO" id="GO:0004639">
    <property type="term" value="F:phosphoribosylaminoimidazolesuccinocarboxamide synthase activity"/>
    <property type="evidence" value="ECO:0007669"/>
    <property type="project" value="UniProtKB-UniRule"/>
</dbReference>
<evidence type="ECO:0000313" key="10">
    <source>
        <dbReference type="EMBL" id="MBK1833111.1"/>
    </source>
</evidence>
<feature type="domain" description="SAICAR synthetase/ADE2 N-terminal" evidence="9">
    <location>
        <begin position="4"/>
        <end position="229"/>
    </location>
</feature>
<evidence type="ECO:0000256" key="6">
    <source>
        <dbReference type="ARBA" id="ARBA00022840"/>
    </source>
</evidence>
<reference evidence="10" key="1">
    <citation type="submission" date="2021-01" db="EMBL/GenBank/DDBJ databases">
        <title>Modified the classification status of verrucomicrobia.</title>
        <authorList>
            <person name="Feng X."/>
        </authorList>
    </citation>
    <scope>NUCLEOTIDE SEQUENCE</scope>
    <source>
        <strain evidence="10">KCTC 12986</strain>
    </source>
</reference>
<dbReference type="Gene3D" id="3.30.200.20">
    <property type="entry name" value="Phosphorylase Kinase, domain 1"/>
    <property type="match status" value="1"/>
</dbReference>
<evidence type="ECO:0000256" key="5">
    <source>
        <dbReference type="ARBA" id="ARBA00022755"/>
    </source>
</evidence>
<keyword evidence="4 8" id="KW-0547">Nucleotide-binding</keyword>
<evidence type="ECO:0000259" key="9">
    <source>
        <dbReference type="Pfam" id="PF01259"/>
    </source>
</evidence>
<evidence type="ECO:0000256" key="1">
    <source>
        <dbReference type="ARBA" id="ARBA00004672"/>
    </source>
</evidence>
<dbReference type="InterPro" id="IPR050089">
    <property type="entry name" value="SAICAR_synthetase"/>
</dbReference>
<dbReference type="InterPro" id="IPR001636">
    <property type="entry name" value="SAICAR_synth"/>
</dbReference>
<protein>
    <recommendedName>
        <fullName evidence="8">Phosphoribosylaminoimidazole-succinocarboxamide synthase</fullName>
        <ecNumber evidence="8">6.3.2.6</ecNumber>
    </recommendedName>
    <alternativeName>
        <fullName evidence="8">SAICAR synthetase</fullName>
    </alternativeName>
</protein>
<dbReference type="AlphaFoldDB" id="A0A934RPD1"/>
<dbReference type="SUPFAM" id="SSF56104">
    <property type="entry name" value="SAICAR synthase-like"/>
    <property type="match status" value="1"/>
</dbReference>
<evidence type="ECO:0000256" key="7">
    <source>
        <dbReference type="ARBA" id="ARBA00048475"/>
    </source>
</evidence>
<evidence type="ECO:0000313" key="11">
    <source>
        <dbReference type="Proteomes" id="UP000604083"/>
    </source>
</evidence>
<dbReference type="NCBIfam" id="TIGR00081">
    <property type="entry name" value="purC"/>
    <property type="match status" value="1"/>
</dbReference>
<dbReference type="GO" id="GO:0009236">
    <property type="term" value="P:cobalamin biosynthetic process"/>
    <property type="evidence" value="ECO:0007669"/>
    <property type="project" value="InterPro"/>
</dbReference>
<dbReference type="InterPro" id="IPR028923">
    <property type="entry name" value="SAICAR_synt/ADE2_N"/>
</dbReference>
<evidence type="ECO:0000256" key="4">
    <source>
        <dbReference type="ARBA" id="ARBA00022741"/>
    </source>
</evidence>
<dbReference type="InterPro" id="IPR033934">
    <property type="entry name" value="SAICAR_synt_PurC"/>
</dbReference>
<comment type="catalytic activity">
    <reaction evidence="7 8">
        <text>5-amino-1-(5-phospho-D-ribosyl)imidazole-4-carboxylate + L-aspartate + ATP = (2S)-2-[5-amino-1-(5-phospho-beta-D-ribosyl)imidazole-4-carboxamido]succinate + ADP + phosphate + 2 H(+)</text>
        <dbReference type="Rhea" id="RHEA:22628"/>
        <dbReference type="ChEBI" id="CHEBI:15378"/>
        <dbReference type="ChEBI" id="CHEBI:29991"/>
        <dbReference type="ChEBI" id="CHEBI:30616"/>
        <dbReference type="ChEBI" id="CHEBI:43474"/>
        <dbReference type="ChEBI" id="CHEBI:58443"/>
        <dbReference type="ChEBI" id="CHEBI:77657"/>
        <dbReference type="ChEBI" id="CHEBI:456216"/>
        <dbReference type="EC" id="6.3.2.6"/>
    </reaction>
</comment>
<keyword evidence="5 8" id="KW-0658">Purine biosynthesis</keyword>
<dbReference type="Proteomes" id="UP000604083">
    <property type="component" value="Unassembled WGS sequence"/>
</dbReference>
<dbReference type="InterPro" id="IPR018236">
    <property type="entry name" value="SAICAR_synthetase_CS"/>
</dbReference>
<keyword evidence="6 8" id="KW-0067">ATP-binding</keyword>
<dbReference type="GO" id="GO:0005524">
    <property type="term" value="F:ATP binding"/>
    <property type="evidence" value="ECO:0007669"/>
    <property type="project" value="UniProtKB-KW"/>
</dbReference>
<dbReference type="FunFam" id="3.30.470.20:FF:000006">
    <property type="entry name" value="Phosphoribosylaminoimidazole-succinocarboxamide synthase"/>
    <property type="match status" value="1"/>
</dbReference>
<evidence type="ECO:0000256" key="8">
    <source>
        <dbReference type="HAMAP-Rule" id="MF_00137"/>
    </source>
</evidence>
<dbReference type="PANTHER" id="PTHR43599">
    <property type="entry name" value="MULTIFUNCTIONAL PROTEIN ADE2"/>
    <property type="match status" value="1"/>
</dbReference>
<dbReference type="Pfam" id="PF01259">
    <property type="entry name" value="SAICAR_synt"/>
    <property type="match status" value="1"/>
</dbReference>
<dbReference type="PROSITE" id="PS01058">
    <property type="entry name" value="SAICAR_SYNTHETASE_2"/>
    <property type="match status" value="1"/>
</dbReference>
<keyword evidence="11" id="KW-1185">Reference proteome</keyword>
<dbReference type="RefSeq" id="WP_200390541.1">
    <property type="nucleotide sequence ID" value="NZ_JAENIO010000005.1"/>
</dbReference>
<accession>A0A934RPD1</accession>
<gene>
    <name evidence="8" type="primary">purC</name>
    <name evidence="10" type="ORF">JIN78_03475</name>
</gene>
<organism evidence="10 11">
    <name type="scientific">Roseibacillus ishigakijimensis</name>
    <dbReference type="NCBI Taxonomy" id="454146"/>
    <lineage>
        <taxon>Bacteria</taxon>
        <taxon>Pseudomonadati</taxon>
        <taxon>Verrucomicrobiota</taxon>
        <taxon>Verrucomicrobiia</taxon>
        <taxon>Verrucomicrobiales</taxon>
        <taxon>Verrucomicrobiaceae</taxon>
        <taxon>Roseibacillus</taxon>
    </lineage>
</organism>
<dbReference type="EC" id="6.3.2.6" evidence="8"/>
<dbReference type="PANTHER" id="PTHR43599:SF3">
    <property type="entry name" value="SI:DKEY-6E2.2"/>
    <property type="match status" value="1"/>
</dbReference>
<sequence>MEPLYEGKAKRLYTTDDPEVLRMEYKDDATAFNAEKKAVFESKGRLNKAITLLLYNMLEKKGVPTHLAADGDEVNLMVKKVEILMVEVIVRNVAAGSFCRRTGVAEGTPFQQPIVEFSYKSDELGDPLINDDYAREMGLATEEECAFLKKQALVVNEVLIDFFQKCGLRLIDFKIEFGRLSSGEIVLADEVSPDTCRLWDAETGKKLDKDRFRQDLGDVMEGYQEVLRRITEAE</sequence>
<dbReference type="EMBL" id="JAENIO010000005">
    <property type="protein sequence ID" value="MBK1833111.1"/>
    <property type="molecule type" value="Genomic_DNA"/>
</dbReference>
<proteinExistence type="inferred from homology"/>
<comment type="similarity">
    <text evidence="2 8">Belongs to the SAICAR synthetase family.</text>
</comment>